<protein>
    <submittedName>
        <fullName evidence="2">Uncharacterized protein</fullName>
    </submittedName>
</protein>
<reference evidence="2" key="1">
    <citation type="submission" date="2017-07" db="EMBL/GenBank/DDBJ databases">
        <authorList>
            <person name="Mikheyev A."/>
            <person name="Grau M."/>
        </authorList>
    </citation>
    <scope>NUCLEOTIDE SEQUENCE</scope>
    <source>
        <tissue evidence="2">Venom_gland</tissue>
    </source>
</reference>
<reference evidence="2" key="2">
    <citation type="submission" date="2017-11" db="EMBL/GenBank/DDBJ databases">
        <title>Coralsnake Venomics: Analyses of Venom Gland Transcriptomes and Proteomes of Six Brazilian Taxa.</title>
        <authorList>
            <person name="Aird S.D."/>
            <person name="Jorge da Silva N."/>
            <person name="Qiu L."/>
            <person name="Villar-Briones A."/>
            <person name="Aparecida-Saddi V."/>
            <person name="Campos-Telles M.P."/>
            <person name="Grau M."/>
            <person name="Mikheyev A.S."/>
        </authorList>
    </citation>
    <scope>NUCLEOTIDE SEQUENCE</scope>
    <source>
        <tissue evidence="2">Venom_gland</tissue>
    </source>
</reference>
<sequence>MMMMMMMQDILVVYINVWCFFVLLPFSYSCYLKTTKGLTPQKLEPTLGLFWSAEQQCLAASILPLDYFQFMLGNNLTQTGGKRTAGGKKHSIKPIHLHKSQKQTDGPDKPLPTISAMS</sequence>
<accession>A0A2D4JVI2</accession>
<feature type="region of interest" description="Disordered" evidence="1">
    <location>
        <begin position="96"/>
        <end position="118"/>
    </location>
</feature>
<proteinExistence type="predicted"/>
<dbReference type="EMBL" id="IACL01006252">
    <property type="protein sequence ID" value="LAB00468.1"/>
    <property type="molecule type" value="Transcribed_RNA"/>
</dbReference>
<organism evidence="2">
    <name type="scientific">Micrurus paraensis</name>
    <dbReference type="NCBI Taxonomy" id="1970185"/>
    <lineage>
        <taxon>Eukaryota</taxon>
        <taxon>Metazoa</taxon>
        <taxon>Chordata</taxon>
        <taxon>Craniata</taxon>
        <taxon>Vertebrata</taxon>
        <taxon>Euteleostomi</taxon>
        <taxon>Lepidosauria</taxon>
        <taxon>Squamata</taxon>
        <taxon>Bifurcata</taxon>
        <taxon>Unidentata</taxon>
        <taxon>Episquamata</taxon>
        <taxon>Toxicofera</taxon>
        <taxon>Serpentes</taxon>
        <taxon>Colubroidea</taxon>
        <taxon>Elapidae</taxon>
        <taxon>Elapinae</taxon>
        <taxon>Micrurus</taxon>
    </lineage>
</organism>
<evidence type="ECO:0000313" key="2">
    <source>
        <dbReference type="EMBL" id="LAB00468.1"/>
    </source>
</evidence>
<evidence type="ECO:0000256" key="1">
    <source>
        <dbReference type="SAM" id="MobiDB-lite"/>
    </source>
</evidence>
<dbReference type="AlphaFoldDB" id="A0A2D4JVI2"/>
<name>A0A2D4JVI2_9SAUR</name>